<dbReference type="PANTHER" id="PTHR43272:SF33">
    <property type="entry name" value="AMP-BINDING DOMAIN-CONTAINING PROTEIN-RELATED"/>
    <property type="match status" value="1"/>
</dbReference>
<dbReference type="InterPro" id="IPR042099">
    <property type="entry name" value="ANL_N_sf"/>
</dbReference>
<dbReference type="EMBL" id="CP015405">
    <property type="protein sequence ID" value="ANU76734.1"/>
    <property type="molecule type" value="Genomic_DNA"/>
</dbReference>
<evidence type="ECO:0000256" key="2">
    <source>
        <dbReference type="ARBA" id="ARBA00022840"/>
    </source>
</evidence>
<proteinExistence type="predicted"/>
<dbReference type="AlphaFoldDB" id="A0A1C7ICU1"/>
<comment type="catalytic activity">
    <reaction evidence="3">
        <text>a long-chain fatty acid + ATP + CoA = a long-chain fatty acyl-CoA + AMP + diphosphate</text>
        <dbReference type="Rhea" id="RHEA:15421"/>
        <dbReference type="ChEBI" id="CHEBI:30616"/>
        <dbReference type="ChEBI" id="CHEBI:33019"/>
        <dbReference type="ChEBI" id="CHEBI:57287"/>
        <dbReference type="ChEBI" id="CHEBI:57560"/>
        <dbReference type="ChEBI" id="CHEBI:83139"/>
        <dbReference type="ChEBI" id="CHEBI:456215"/>
        <dbReference type="EC" id="6.2.1.3"/>
    </reaction>
    <physiologicalReaction direction="left-to-right" evidence="3">
        <dbReference type="Rhea" id="RHEA:15422"/>
    </physiologicalReaction>
</comment>
<dbReference type="InterPro" id="IPR000873">
    <property type="entry name" value="AMP-dep_synth/lig_dom"/>
</dbReference>
<evidence type="ECO:0000256" key="1">
    <source>
        <dbReference type="ARBA" id="ARBA00022741"/>
    </source>
</evidence>
<reference evidence="5" key="1">
    <citation type="submission" date="2017-04" db="EMBL/GenBank/DDBJ databases">
        <title>Complete Genome Sequences of Twelve Strains of a Stable Defined Moderately Diverse Mouse Microbiota 2 (sDMDMm2).</title>
        <authorList>
            <person name="Uchimura Y."/>
            <person name="Wyss M."/>
            <person name="Brugiroux S."/>
            <person name="Limenitakis J.P."/>
            <person name="Stecher B."/>
            <person name="McCoy K.D."/>
            <person name="Macpherson A.J."/>
        </authorList>
    </citation>
    <scope>NUCLEOTIDE SEQUENCE</scope>
    <source>
        <strain evidence="5">YL58</strain>
    </source>
</reference>
<dbReference type="PROSITE" id="PS00455">
    <property type="entry name" value="AMP_BINDING"/>
    <property type="match status" value="1"/>
</dbReference>
<keyword evidence="5" id="KW-0436">Ligase</keyword>
<dbReference type="Pfam" id="PF00501">
    <property type="entry name" value="AMP-binding"/>
    <property type="match status" value="1"/>
</dbReference>
<dbReference type="InterPro" id="IPR045851">
    <property type="entry name" value="AMP-bd_C_sf"/>
</dbReference>
<dbReference type="Gene3D" id="3.30.300.30">
    <property type="match status" value="1"/>
</dbReference>
<evidence type="ECO:0000256" key="3">
    <source>
        <dbReference type="ARBA" id="ARBA00024484"/>
    </source>
</evidence>
<keyword evidence="6" id="KW-1185">Reference proteome</keyword>
<dbReference type="Gene3D" id="3.40.50.12780">
    <property type="entry name" value="N-terminal domain of ligase-like"/>
    <property type="match status" value="1"/>
</dbReference>
<keyword evidence="2" id="KW-0067">ATP-binding</keyword>
<name>A0A1C7ICU1_9FIRM</name>
<dbReference type="PANTHER" id="PTHR43272">
    <property type="entry name" value="LONG-CHAIN-FATTY-ACID--COA LIGASE"/>
    <property type="match status" value="1"/>
</dbReference>
<accession>A0A1C7ICU1</accession>
<dbReference type="Proteomes" id="UP000092574">
    <property type="component" value="Chromosome"/>
</dbReference>
<dbReference type="InterPro" id="IPR020845">
    <property type="entry name" value="AMP-binding_CS"/>
</dbReference>
<evidence type="ECO:0000313" key="5">
    <source>
        <dbReference type="EMBL" id="ANU76734.1"/>
    </source>
</evidence>
<organism evidence="5 6">
    <name type="scientific">Blautia pseudococcoides</name>
    <dbReference type="NCBI Taxonomy" id="1796616"/>
    <lineage>
        <taxon>Bacteria</taxon>
        <taxon>Bacillati</taxon>
        <taxon>Bacillota</taxon>
        <taxon>Clostridia</taxon>
        <taxon>Lachnospirales</taxon>
        <taxon>Lachnospiraceae</taxon>
        <taxon>Blautia</taxon>
    </lineage>
</organism>
<feature type="domain" description="AMP-dependent synthetase/ligase" evidence="4">
    <location>
        <begin position="15"/>
        <end position="369"/>
    </location>
</feature>
<sequence length="504" mass="56093">MSGQINTMKDIIGYAAETYGENPAIRYKVRKEVITKTYKDIKKDSEAFSRALDHMGMLGKHVAVIGPTTYEWIITYFGAANSGCVIVPLDAQLPAADVCELLNRADISVLVYDELRRDVGEMAGEKCPGIQRMISMQAKESTEKVMSLQRLLKIHAGSFSCSLEPDKLCAILFTSGTTGKSKGVMLTHRNLTDNAACLDMKIPAGTVSMTLLPIHHAYCFTMDILKGIYIGMVICINDSIMHVSKNMKLFKPEIVLLVPMVIESIYKKLKESTGILPKKMVAKAAFGGNLKTICSGGAYLPPEMVGAFAEYGITVLQGYGMTECSPVISTNLEGDAKEGSVGKLLPNCEAKVVDEEIWVRGSSVMMGYYKMPKETEETLEDGWLKTGDLGYVDKDHFVFITGRKKNLIILKNGENVSPEELENEISRSPFVKEIVVRETESVIEAEIFPDYEYAAKKRVKDIRGKLQEVIDNFNKGLPPYKKIHGLKIREEEFEKTPSKKIKRY</sequence>
<dbReference type="GO" id="GO:0005524">
    <property type="term" value="F:ATP binding"/>
    <property type="evidence" value="ECO:0007669"/>
    <property type="project" value="UniProtKB-KW"/>
</dbReference>
<dbReference type="Pfam" id="PF23562">
    <property type="entry name" value="AMP-binding_C_3"/>
    <property type="match status" value="1"/>
</dbReference>
<dbReference type="KEGG" id="byl:A4V09_13760"/>
<protein>
    <submittedName>
        <fullName evidence="5">Long-chain fatty acid--CoA ligase</fullName>
    </submittedName>
</protein>
<dbReference type="GO" id="GO:0004467">
    <property type="term" value="F:long-chain fatty acid-CoA ligase activity"/>
    <property type="evidence" value="ECO:0007669"/>
    <property type="project" value="UniProtKB-EC"/>
</dbReference>
<dbReference type="GO" id="GO:0016020">
    <property type="term" value="C:membrane"/>
    <property type="evidence" value="ECO:0007669"/>
    <property type="project" value="TreeGrafter"/>
</dbReference>
<dbReference type="SUPFAM" id="SSF56801">
    <property type="entry name" value="Acetyl-CoA synthetase-like"/>
    <property type="match status" value="1"/>
</dbReference>
<dbReference type="OrthoDB" id="9803968at2"/>
<dbReference type="RefSeq" id="WP_065542892.1">
    <property type="nucleotide sequence ID" value="NZ_CP015405.2"/>
</dbReference>
<gene>
    <name evidence="5" type="ORF">A4V09_13760</name>
</gene>
<evidence type="ECO:0000313" key="6">
    <source>
        <dbReference type="Proteomes" id="UP000092574"/>
    </source>
</evidence>
<evidence type="ECO:0000259" key="4">
    <source>
        <dbReference type="Pfam" id="PF00501"/>
    </source>
</evidence>
<dbReference type="STRING" id="1796616.A4V09_13760"/>
<keyword evidence="1" id="KW-0547">Nucleotide-binding</keyword>